<dbReference type="Pfam" id="PF00520">
    <property type="entry name" value="Ion_trans"/>
    <property type="match status" value="1"/>
</dbReference>
<dbReference type="SUPFAM" id="SSF81324">
    <property type="entry name" value="Voltage-gated potassium channels"/>
    <property type="match status" value="1"/>
</dbReference>
<evidence type="ECO:0000256" key="7">
    <source>
        <dbReference type="ARBA" id="ARBA00023303"/>
    </source>
</evidence>
<feature type="transmembrane region" description="Helical" evidence="9">
    <location>
        <begin position="403"/>
        <end position="428"/>
    </location>
</feature>
<feature type="region of interest" description="Disordered" evidence="8">
    <location>
        <begin position="1190"/>
        <end position="1224"/>
    </location>
</feature>
<dbReference type="PANTHER" id="PTHR47823">
    <property type="entry name" value="ION_TRANS DOMAIN-CONTAINING PROTEIN"/>
    <property type="match status" value="1"/>
</dbReference>
<dbReference type="InterPro" id="IPR014710">
    <property type="entry name" value="RmlC-like_jellyroll"/>
</dbReference>
<protein>
    <recommendedName>
        <fullName evidence="10">Cyclic nucleotide-binding domain-containing protein</fullName>
    </recommendedName>
</protein>
<gene>
    <name evidence="11" type="ORF">HYH02_008886</name>
</gene>
<dbReference type="PROSITE" id="PS50042">
    <property type="entry name" value="CNMP_BINDING_3"/>
    <property type="match status" value="2"/>
</dbReference>
<dbReference type="InterPro" id="IPR005821">
    <property type="entry name" value="Ion_trans_dom"/>
</dbReference>
<feature type="compositionally biased region" description="Gly residues" evidence="8">
    <location>
        <begin position="100"/>
        <end position="109"/>
    </location>
</feature>
<evidence type="ECO:0000256" key="4">
    <source>
        <dbReference type="ARBA" id="ARBA00022989"/>
    </source>
</evidence>
<keyword evidence="7" id="KW-0407">Ion channel</keyword>
<dbReference type="PANTHER" id="PTHR47823:SF9">
    <property type="entry name" value="CHROMOSOME UNDETERMINED SCAFFOLD_10, WHOLE GENOME SHOTGUN SEQUENCE"/>
    <property type="match status" value="1"/>
</dbReference>
<comment type="caution">
    <text evidence="11">The sequence shown here is derived from an EMBL/GenBank/DDBJ whole genome shotgun (WGS) entry which is preliminary data.</text>
</comment>
<organism evidence="11 12">
    <name type="scientific">Chlamydomonas schloesseri</name>
    <dbReference type="NCBI Taxonomy" id="2026947"/>
    <lineage>
        <taxon>Eukaryota</taxon>
        <taxon>Viridiplantae</taxon>
        <taxon>Chlorophyta</taxon>
        <taxon>core chlorophytes</taxon>
        <taxon>Chlorophyceae</taxon>
        <taxon>CS clade</taxon>
        <taxon>Chlamydomonadales</taxon>
        <taxon>Chlamydomonadaceae</taxon>
        <taxon>Chlamydomonas</taxon>
    </lineage>
</organism>
<feature type="compositionally biased region" description="Gly residues" evidence="8">
    <location>
        <begin position="1193"/>
        <end position="1219"/>
    </location>
</feature>
<feature type="transmembrane region" description="Helical" evidence="9">
    <location>
        <begin position="260"/>
        <end position="280"/>
    </location>
</feature>
<feature type="compositionally biased region" description="Gly residues" evidence="8">
    <location>
        <begin position="846"/>
        <end position="859"/>
    </location>
</feature>
<dbReference type="InterPro" id="IPR018490">
    <property type="entry name" value="cNMP-bd_dom_sf"/>
</dbReference>
<feature type="compositionally biased region" description="Acidic residues" evidence="8">
    <location>
        <begin position="1"/>
        <end position="15"/>
    </location>
</feature>
<keyword evidence="4 9" id="KW-1133">Transmembrane helix</keyword>
<dbReference type="Proteomes" id="UP000613740">
    <property type="component" value="Unassembled WGS sequence"/>
</dbReference>
<evidence type="ECO:0000256" key="6">
    <source>
        <dbReference type="ARBA" id="ARBA00023136"/>
    </source>
</evidence>
<dbReference type="InterPro" id="IPR000595">
    <property type="entry name" value="cNMP-bd_dom"/>
</dbReference>
<feature type="region of interest" description="Disordered" evidence="8">
    <location>
        <begin position="1033"/>
        <end position="1067"/>
    </location>
</feature>
<feature type="compositionally biased region" description="Gly residues" evidence="8">
    <location>
        <begin position="726"/>
        <end position="742"/>
    </location>
</feature>
<feature type="region of interest" description="Disordered" evidence="8">
    <location>
        <begin position="139"/>
        <end position="165"/>
    </location>
</feature>
<feature type="compositionally biased region" description="Acidic residues" evidence="8">
    <location>
        <begin position="149"/>
        <end position="165"/>
    </location>
</feature>
<feature type="compositionally biased region" description="Basic residues" evidence="8">
    <location>
        <begin position="1053"/>
        <end position="1067"/>
    </location>
</feature>
<evidence type="ECO:0000256" key="5">
    <source>
        <dbReference type="ARBA" id="ARBA00023065"/>
    </source>
</evidence>
<dbReference type="OrthoDB" id="550098at2759"/>
<evidence type="ECO:0000256" key="1">
    <source>
        <dbReference type="ARBA" id="ARBA00004141"/>
    </source>
</evidence>
<dbReference type="GO" id="GO:0016020">
    <property type="term" value="C:membrane"/>
    <property type="evidence" value="ECO:0007669"/>
    <property type="project" value="UniProtKB-SubCell"/>
</dbReference>
<evidence type="ECO:0000259" key="10">
    <source>
        <dbReference type="PROSITE" id="PS50042"/>
    </source>
</evidence>
<feature type="transmembrane region" description="Helical" evidence="9">
    <location>
        <begin position="452"/>
        <end position="471"/>
    </location>
</feature>
<keyword evidence="2" id="KW-0813">Transport</keyword>
<feature type="transmembrane region" description="Helical" evidence="9">
    <location>
        <begin position="286"/>
        <end position="305"/>
    </location>
</feature>
<reference evidence="11" key="1">
    <citation type="journal article" date="2020" name="bioRxiv">
        <title>Comparative genomics of Chlamydomonas.</title>
        <authorList>
            <person name="Craig R.J."/>
            <person name="Hasan A.R."/>
            <person name="Ness R.W."/>
            <person name="Keightley P.D."/>
        </authorList>
    </citation>
    <scope>NUCLEOTIDE SEQUENCE</scope>
    <source>
        <strain evidence="11">CCAP 11/173</strain>
    </source>
</reference>
<feature type="region of interest" description="Disordered" evidence="8">
    <location>
        <begin position="1"/>
        <end position="114"/>
    </location>
</feature>
<proteinExistence type="predicted"/>
<keyword evidence="6 9" id="KW-0472">Membrane</keyword>
<sequence>MTEDDAEERYAEDENGNGYQNNHRPDAAASTSGGAGRWVTPPGEHGAGQPAGPGPLKRGPLLTQRPLQPDYDRLLARRAGRTAAAGGAAAAKRSGRRDGGVGVGSGGGGGEEEEVWGWEWDAAWDRSVRPPWIIPARALGEGTELRDESSDEEDELGSDADSENAEDVGDCCAGGTGGWGPACCRRSLMVSWSHLVATCQAAIRKPAKASDLDGEGAANTIAAVAVKPMGFRPGCRVIAGVLLWDRISCFSRFRSAWDILILNLLIYIAFVTPYVIGFAIEYSSSSWQGIVELTVNGFFMLDIYFNFRTTLPLGYDASSRNQEIKDRRVIVKRYLMGWFALDVLAALPWAQMTDSLGGYMALAKVPRLIRLARLAKLLRLLKLAKVLQTSEVYRKWETRGSVALARVSLYVLAAILGLHLSACAWMFVAEMENSSLEGTWVDAAGLLDANNVIKYVTSLYFVVITYTTVGYGDIAPVTTAERVMTCLGMMVGVVMLGYIVSTANTIMGTSNKYDVARNDINQRVEDFLNSQPLPSQLAAKVKAYYGYVAAKPFNDEGDRAFVAELPADMRSDVLKEMHAGLISRVPLFKALFPAGTIAPPPGAPAPHVHPGLVLELVAVLKLEFYTKGDCVVMEGGWDTEMYFVTEGLLSVRQYRADNAAALTMTHTLSREDFAVATGTSLPGKVANGAQAAAGTFWSGLQHAGAALFGGGGEGGGTAAAAPASAGGTGPGPGPGPASGGGGAAGGLFGDAIGIAAGGRAASADMAMGGGPAVGDYDDTLSEGAIEEALDAGFMPWRNIPPGGLQAPSVQGNQILAMYVRWMEPPPAGTWLEHWPKRHRPRTSSASGGGTVAGGGGGAGAADASAADSDGGGGAATIDGGGAASLAHLKHSYSAPPGAMAAAAGSGGSVTAATAAGGGGGKAAAASRAGALAPQRVTEEGDDAAVQAAVEDAVAGAEAEAEAAAASPFDRVSAFASTAAQAAVSGAGAAGAAAGAGGAGVGAGADERPSVQFGPLDPLVQVEELPPGVVRQATAGLGIPDTPRGGAGRGSGGRQHRGIGGHSSSARKRRHWRMRYDDNVQYKHVRTIKRDGFFGEYSCLTGCPRTASVVAKGMCELYCLARADLAGAMGRWPGLAAAWQEVEAFGEAERHKLRAYLKGGHAHEAVAAVHDLSSALGAMALANRGAGPGLAAAAGGGRPGSPGIGSGGGSPGSGGGGGGPVRDPRVMNSEMRYQAFLRHFQDFQAPVVAAAAAAASAAEAGGEPAAAAAAAAAANAAEVASASVAGSELTPRTCAGTSVLELSPRHHG</sequence>
<feature type="region of interest" description="Disordered" evidence="8">
    <location>
        <begin position="830"/>
        <end position="871"/>
    </location>
</feature>
<evidence type="ECO:0000313" key="11">
    <source>
        <dbReference type="EMBL" id="KAG2445018.1"/>
    </source>
</evidence>
<dbReference type="PRINTS" id="PR01463">
    <property type="entry name" value="EAGCHANLFMLY"/>
</dbReference>
<dbReference type="EMBL" id="JAEHOD010000028">
    <property type="protein sequence ID" value="KAG2445018.1"/>
    <property type="molecule type" value="Genomic_DNA"/>
</dbReference>
<evidence type="ECO:0000313" key="12">
    <source>
        <dbReference type="Proteomes" id="UP000613740"/>
    </source>
</evidence>
<feature type="region of interest" description="Disordered" evidence="8">
    <location>
        <begin position="717"/>
        <end position="742"/>
    </location>
</feature>
<dbReference type="CDD" id="cd00038">
    <property type="entry name" value="CAP_ED"/>
    <property type="match status" value="2"/>
</dbReference>
<evidence type="ECO:0000256" key="2">
    <source>
        <dbReference type="ARBA" id="ARBA00022448"/>
    </source>
</evidence>
<dbReference type="InterPro" id="IPR003938">
    <property type="entry name" value="K_chnl_volt-dep_EAG/ELK/ERG"/>
</dbReference>
<dbReference type="Pfam" id="PF00027">
    <property type="entry name" value="cNMP_binding"/>
    <property type="match status" value="1"/>
</dbReference>
<dbReference type="Gene3D" id="1.10.287.70">
    <property type="match status" value="1"/>
</dbReference>
<dbReference type="Gene3D" id="2.60.120.10">
    <property type="entry name" value="Jelly Rolls"/>
    <property type="match status" value="2"/>
</dbReference>
<keyword evidence="3 9" id="KW-0812">Transmembrane</keyword>
<accession>A0A835WCV4</accession>
<feature type="domain" description="Cyclic nucleotide-binding" evidence="10">
    <location>
        <begin position="1073"/>
        <end position="1130"/>
    </location>
</feature>
<feature type="compositionally biased region" description="Low complexity" evidence="8">
    <location>
        <begin position="81"/>
        <end position="92"/>
    </location>
</feature>
<keyword evidence="12" id="KW-1185">Reference proteome</keyword>
<comment type="subcellular location">
    <subcellularLocation>
        <location evidence="1">Membrane</location>
        <topology evidence="1">Multi-pass membrane protein</topology>
    </subcellularLocation>
</comment>
<dbReference type="GO" id="GO:0005249">
    <property type="term" value="F:voltage-gated potassium channel activity"/>
    <property type="evidence" value="ECO:0007669"/>
    <property type="project" value="InterPro"/>
</dbReference>
<keyword evidence="5" id="KW-0406">Ion transport</keyword>
<dbReference type="SUPFAM" id="SSF51206">
    <property type="entry name" value="cAMP-binding domain-like"/>
    <property type="match status" value="1"/>
</dbReference>
<name>A0A835WCV4_9CHLO</name>
<evidence type="ECO:0000256" key="3">
    <source>
        <dbReference type="ARBA" id="ARBA00022692"/>
    </source>
</evidence>
<evidence type="ECO:0000256" key="9">
    <source>
        <dbReference type="SAM" id="Phobius"/>
    </source>
</evidence>
<feature type="domain" description="Cyclic nucleotide-binding" evidence="10">
    <location>
        <begin position="615"/>
        <end position="651"/>
    </location>
</feature>
<evidence type="ECO:0000256" key="8">
    <source>
        <dbReference type="SAM" id="MobiDB-lite"/>
    </source>
</evidence>
<feature type="transmembrane region" description="Helical" evidence="9">
    <location>
        <begin position="483"/>
        <end position="501"/>
    </location>
</feature>